<keyword evidence="1" id="KW-0175">Coiled coil</keyword>
<reference evidence="3" key="1">
    <citation type="journal article" date="2023" name="Mol. Phylogenet. Evol.">
        <title>Genome-scale phylogeny and comparative genomics of the fungal order Sordariales.</title>
        <authorList>
            <person name="Hensen N."/>
            <person name="Bonometti L."/>
            <person name="Westerberg I."/>
            <person name="Brannstrom I.O."/>
            <person name="Guillou S."/>
            <person name="Cros-Aarteil S."/>
            <person name="Calhoun S."/>
            <person name="Haridas S."/>
            <person name="Kuo A."/>
            <person name="Mondo S."/>
            <person name="Pangilinan J."/>
            <person name="Riley R."/>
            <person name="LaButti K."/>
            <person name="Andreopoulos B."/>
            <person name="Lipzen A."/>
            <person name="Chen C."/>
            <person name="Yan M."/>
            <person name="Daum C."/>
            <person name="Ng V."/>
            <person name="Clum A."/>
            <person name="Steindorff A."/>
            <person name="Ohm R.A."/>
            <person name="Martin F."/>
            <person name="Silar P."/>
            <person name="Natvig D.O."/>
            <person name="Lalanne C."/>
            <person name="Gautier V."/>
            <person name="Ament-Velasquez S.L."/>
            <person name="Kruys A."/>
            <person name="Hutchinson M.I."/>
            <person name="Powell A.J."/>
            <person name="Barry K."/>
            <person name="Miller A.N."/>
            <person name="Grigoriev I.V."/>
            <person name="Debuchy R."/>
            <person name="Gladieux P."/>
            <person name="Hiltunen Thoren M."/>
            <person name="Johannesson H."/>
        </authorList>
    </citation>
    <scope>NUCLEOTIDE SEQUENCE</scope>
    <source>
        <strain evidence="3">CBS 532.94</strain>
    </source>
</reference>
<protein>
    <submittedName>
        <fullName evidence="3">Uncharacterized protein</fullName>
    </submittedName>
</protein>
<feature type="region of interest" description="Disordered" evidence="2">
    <location>
        <begin position="102"/>
        <end position="125"/>
    </location>
</feature>
<dbReference type="AlphaFoldDB" id="A0AAN7H6D8"/>
<evidence type="ECO:0000256" key="2">
    <source>
        <dbReference type="SAM" id="MobiDB-lite"/>
    </source>
</evidence>
<sequence length="125" mass="14884">MCFYERIQFKCGPWKWGRFREQCNKEYRIGETCGLKQVFTTRNESRDCASCTQITKKQRRIRKMMTDIERWRREGDHPATVEKTERELTALQCAISTFRERHGEGQFGGSQQRRKSARTLAVRSL</sequence>
<evidence type="ECO:0000256" key="1">
    <source>
        <dbReference type="SAM" id="Coils"/>
    </source>
</evidence>
<proteinExistence type="predicted"/>
<accession>A0AAN7H6D8</accession>
<dbReference type="EMBL" id="MU860802">
    <property type="protein sequence ID" value="KAK4232877.1"/>
    <property type="molecule type" value="Genomic_DNA"/>
</dbReference>
<organism evidence="3 4">
    <name type="scientific">Achaetomium macrosporum</name>
    <dbReference type="NCBI Taxonomy" id="79813"/>
    <lineage>
        <taxon>Eukaryota</taxon>
        <taxon>Fungi</taxon>
        <taxon>Dikarya</taxon>
        <taxon>Ascomycota</taxon>
        <taxon>Pezizomycotina</taxon>
        <taxon>Sordariomycetes</taxon>
        <taxon>Sordariomycetidae</taxon>
        <taxon>Sordariales</taxon>
        <taxon>Chaetomiaceae</taxon>
        <taxon>Achaetomium</taxon>
    </lineage>
</organism>
<comment type="caution">
    <text evidence="3">The sequence shown here is derived from an EMBL/GenBank/DDBJ whole genome shotgun (WGS) entry which is preliminary data.</text>
</comment>
<keyword evidence="4" id="KW-1185">Reference proteome</keyword>
<name>A0AAN7H6D8_9PEZI</name>
<reference evidence="3" key="2">
    <citation type="submission" date="2023-05" db="EMBL/GenBank/DDBJ databases">
        <authorList>
            <consortium name="Lawrence Berkeley National Laboratory"/>
            <person name="Steindorff A."/>
            <person name="Hensen N."/>
            <person name="Bonometti L."/>
            <person name="Westerberg I."/>
            <person name="Brannstrom I.O."/>
            <person name="Guillou S."/>
            <person name="Cros-Aarteil S."/>
            <person name="Calhoun S."/>
            <person name="Haridas S."/>
            <person name="Kuo A."/>
            <person name="Mondo S."/>
            <person name="Pangilinan J."/>
            <person name="Riley R."/>
            <person name="Labutti K."/>
            <person name="Andreopoulos B."/>
            <person name="Lipzen A."/>
            <person name="Chen C."/>
            <person name="Yanf M."/>
            <person name="Daum C."/>
            <person name="Ng V."/>
            <person name="Clum A."/>
            <person name="Ohm R."/>
            <person name="Martin F."/>
            <person name="Silar P."/>
            <person name="Natvig D."/>
            <person name="Lalanne C."/>
            <person name="Gautier V."/>
            <person name="Ament-Velasquez S.L."/>
            <person name="Kruys A."/>
            <person name="Hutchinson M.I."/>
            <person name="Powell A.J."/>
            <person name="Barry K."/>
            <person name="Miller A.N."/>
            <person name="Grigoriev I.V."/>
            <person name="Debuchy R."/>
            <person name="Gladieux P."/>
            <person name="Thoren M.H."/>
            <person name="Johannesson H."/>
        </authorList>
    </citation>
    <scope>NUCLEOTIDE SEQUENCE</scope>
    <source>
        <strain evidence="3">CBS 532.94</strain>
    </source>
</reference>
<gene>
    <name evidence="3" type="ORF">C8A03DRAFT_19932</name>
</gene>
<evidence type="ECO:0000313" key="4">
    <source>
        <dbReference type="Proteomes" id="UP001303760"/>
    </source>
</evidence>
<feature type="coiled-coil region" evidence="1">
    <location>
        <begin position="54"/>
        <end position="101"/>
    </location>
</feature>
<dbReference type="Proteomes" id="UP001303760">
    <property type="component" value="Unassembled WGS sequence"/>
</dbReference>
<evidence type="ECO:0000313" key="3">
    <source>
        <dbReference type="EMBL" id="KAK4232877.1"/>
    </source>
</evidence>